<evidence type="ECO:0000313" key="2">
    <source>
        <dbReference type="Proteomes" id="UP001216907"/>
    </source>
</evidence>
<proteinExistence type="predicted"/>
<name>A0ABT6FLN0_9BACT</name>
<dbReference type="RefSeq" id="WP_277864605.1">
    <property type="nucleotide sequence ID" value="NZ_JARRAG010000004.1"/>
</dbReference>
<evidence type="ECO:0000313" key="1">
    <source>
        <dbReference type="EMBL" id="MDG3008278.1"/>
    </source>
</evidence>
<protein>
    <recommendedName>
        <fullName evidence="3">Transposase IS701-like DDE domain-containing protein</fullName>
    </recommendedName>
</protein>
<comment type="caution">
    <text evidence="1">The sequence shown here is derived from an EMBL/GenBank/DDBJ whole genome shotgun (WGS) entry which is preliminary data.</text>
</comment>
<dbReference type="EMBL" id="JARRAG010000004">
    <property type="protein sequence ID" value="MDG3008278.1"/>
    <property type="molecule type" value="Genomic_DNA"/>
</dbReference>
<gene>
    <name evidence="1" type="ORF">PZE19_31305</name>
</gene>
<dbReference type="Proteomes" id="UP001216907">
    <property type="component" value="Unassembled WGS sequence"/>
</dbReference>
<organism evidence="1 2">
    <name type="scientific">Paludisphaera mucosa</name>
    <dbReference type="NCBI Taxonomy" id="3030827"/>
    <lineage>
        <taxon>Bacteria</taxon>
        <taxon>Pseudomonadati</taxon>
        <taxon>Planctomycetota</taxon>
        <taxon>Planctomycetia</taxon>
        <taxon>Isosphaerales</taxon>
        <taxon>Isosphaeraceae</taxon>
        <taxon>Paludisphaera</taxon>
    </lineage>
</organism>
<evidence type="ECO:0008006" key="3">
    <source>
        <dbReference type="Google" id="ProtNLM"/>
    </source>
</evidence>
<keyword evidence="2" id="KW-1185">Reference proteome</keyword>
<accession>A0ABT6FLN0</accession>
<reference evidence="1 2" key="1">
    <citation type="submission" date="2023-03" db="EMBL/GenBank/DDBJ databases">
        <title>Paludisphaera mucosa sp. nov. a novel planctomycete from northern fen.</title>
        <authorList>
            <person name="Ivanova A."/>
        </authorList>
    </citation>
    <scope>NUCLEOTIDE SEQUENCE [LARGE SCALE GENOMIC DNA]</scope>
    <source>
        <strain evidence="1 2">Pla2</strain>
    </source>
</reference>
<sequence length="61" mass="6903">MTYSHPIPDPCQWFSQLAVTLDRRSAPRLALLFLGVVLARGRRTVTSWIRAAGLSCRYHSC</sequence>